<dbReference type="GO" id="GO:0005737">
    <property type="term" value="C:cytoplasm"/>
    <property type="evidence" value="ECO:0007669"/>
    <property type="project" value="UniProtKB-SubCell"/>
</dbReference>
<feature type="region of interest" description="Disordered" evidence="7">
    <location>
        <begin position="1645"/>
        <end position="1664"/>
    </location>
</feature>
<evidence type="ECO:0000259" key="9">
    <source>
        <dbReference type="Pfam" id="PF24291"/>
    </source>
</evidence>
<dbReference type="InterPro" id="IPR008962">
    <property type="entry name" value="PapD-like_sf"/>
</dbReference>
<dbReference type="EMBL" id="LJSK01000047">
    <property type="protein sequence ID" value="KPI88537.1"/>
    <property type="molecule type" value="Genomic_DNA"/>
</dbReference>
<dbReference type="GO" id="GO:0031514">
    <property type="term" value="C:motile cilium"/>
    <property type="evidence" value="ECO:0007669"/>
    <property type="project" value="UniProtKB-SubCell"/>
</dbReference>
<evidence type="ECO:0000256" key="5">
    <source>
        <dbReference type="ARBA" id="ARBA00023069"/>
    </source>
</evidence>
<evidence type="ECO:0000256" key="1">
    <source>
        <dbReference type="ARBA" id="ARBA00004230"/>
    </source>
</evidence>
<feature type="domain" description="CFAP65 tenth Ig-like" evidence="9">
    <location>
        <begin position="1259"/>
        <end position="1376"/>
    </location>
</feature>
<proteinExistence type="predicted"/>
<evidence type="ECO:0000256" key="7">
    <source>
        <dbReference type="SAM" id="MobiDB-lite"/>
    </source>
</evidence>
<feature type="domain" description="CFAP65 seventh Ig-like" evidence="13">
    <location>
        <begin position="853"/>
        <end position="945"/>
    </location>
</feature>
<dbReference type="PANTHER" id="PTHR46127">
    <property type="entry name" value="CILIA- AND FLAGELLA-ASSOCIATED PROTEIN 65"/>
    <property type="match status" value="1"/>
</dbReference>
<feature type="domain" description="CFAP65 eight Ig-like" evidence="12">
    <location>
        <begin position="960"/>
        <end position="1080"/>
    </location>
</feature>
<dbReference type="Pfam" id="PF22544">
    <property type="entry name" value="HYDIN_VesB_CFA65-like_Ig"/>
    <property type="match status" value="1"/>
</dbReference>
<dbReference type="Pfam" id="PF25249">
    <property type="entry name" value="Ig_CFAP65_7th"/>
    <property type="match status" value="1"/>
</dbReference>
<dbReference type="InterPro" id="IPR057467">
    <property type="entry name" value="Ig_CFAP65_8th"/>
</dbReference>
<feature type="domain" description="CFAP65-like ninth Ig-like" evidence="11">
    <location>
        <begin position="1084"/>
        <end position="1253"/>
    </location>
</feature>
<evidence type="ECO:0000259" key="8">
    <source>
        <dbReference type="Pfam" id="PF22544"/>
    </source>
</evidence>
<dbReference type="OMA" id="QQLKVMV"/>
<sequence length="1701" mass="183494">MAEWSKLKERRDERQHALGIDCVDRLIWKEWTPGNEYTRKILVKNVDRASQTIQISLPVHRKILMTPFPEPVTLSSGVSHEISITFKPVELVELHDALTITVEGRGSFQVRLDCLTPYAKLSMPSSYDFDYCAIGFTAHAEVQLRNSGTAPVEFTWEAPAPFCVLPKHTVLNQGEVMHLTLLFTPTDACTMVGQAICRLTGVDEVIATLKMSGIGKYPFISFQHQEEQDDLDSTNTMVVNMEANMNGSATTKEVHVYNPSAVPATVRLRRSDDGMPSAFCVSVGGAAEDVTHSGDPFVIPRGATQALRIHYVPGSAGVLQSSVFLLECIEGNTIQLELSGITSGPHVTISASGMDFGALDLEHLPVAKKRTRYITLRNTSAIDAPFAWVNTSPGVAFLVQPHRGVVPAKSTLQVAVTFQPTNPILYYRRLHLLVEGTTDLVCVDVCGGAYNSAMRPPTLSLADVEAALLRAERGLGLLTPEELENIAAAAAEDGDVSGLATNIAQRRRQTPYQPVAASTLQAWRRVEEDVRGAGVVIRGVKREIRLPLSSLEAIGGHVAVDNPFGLDAQQLYTFTQNSSNINRGGANDGRAQIVTVMNTSNVPAVATWCVPGPSCPYLVTPTHQVIGPHGSAVFHLQSSSSSSSDEYSASCTLECYVNFESMSAFYLAPDDCVVPPHCFTVTCTTSKGAASNLPKQTQKTIASQIRTVQQVSLPACRLGGFSYQVITLQNRGSTAARYEVSALLLNNVSAVVLPPDTALVDPPASQQDADVDSSVFSVFPPVGVVPPLSSQLLLVKFRPSEAARYDATATLSWNMNERAAEGAANANSSDATSISLFGEVCLPQLQWRNACDTVTSDVLFPPSCVTGEAKQQAWVRNPTALPVAFRFEASAGLLGVLRMEPELAVVPGGTRLPVTLFFSPQYPRVFSGFMHLYLEDGAINSVSQQLYRQQLLVYGEGAYADVEVEPRAIDVGEAPDTREQQVSLTLYNSGVCDVQYDVRAMRLGAASQLAAVVPRVHNGRGVLPARTHTSVLVAAQPAPGLTEFVLYAVICGLSTEVGEVPDAESAAEAERHPHCRWRMRAAHPAVQVVNVNFPGVARSLAWQQLNLNAVNTQLAAANDADADADAFSFQHYVDGLVPLTMDLGVAHEDAPAVCLTITLQNTGDCPAPFSLMLPTQHDANTEHWCLENTELADLQYIIDRGIIVITPSYGVINVGDTVQLQITYTHEEVGVHRLPMLLRVGTGERRVAVVLEGRTLPLEVSVLNFHHEKVYELLPVALGDMEPPLQYITVSNPSDRAVEYTVDVTALQAHQQSNYSFPIFQCADPHGCVPPHKTASIGFYFRPLEARQYQITVPVQTSQGEGYYVDLVGSGYHPQETPKASVMRWVEDSLMHVPAVPPLVPCASPLRLVDDVCTLGAVAYYTLCRRTCTLQLAADAPTAIRYTWQLEQPGHGDAQIAIHPTQGDLQPGEQHTVQLSFYAGSTSQVLEHLVSCVVTPCPLTAASSKDERATPANSRHVHRPRSLQQHFGGNSTPGVETLGLLVQARIMPRDDYENLYGKARLAAAYMPALYSSHVDPMSSAPAPSAAKAPAKDKFSKEEASFVKTLTDELIRTVLASPSVQESFTTLCPPRSVSYAAMRVLHTSAAGGGSSKDGARKKNVASAPVQAGAKAATGGKLTAAVLTEGVLEELLRDILSGAVAAA</sequence>
<protein>
    <recommendedName>
        <fullName evidence="16">Abnormal spindle-like microcephaly-associated protein ASH domain-containing protein</fullName>
    </recommendedName>
</protein>
<reference evidence="14 15" key="1">
    <citation type="journal article" date="2015" name="PLoS Pathog.">
        <title>Leptomonas seymouri: Adaptations to the Dixenous Life Cycle Analyzed by Genome Sequencing, Transcriptome Profiling and Co-infection with Leishmania donovani.</title>
        <authorList>
            <person name="Kraeva N."/>
            <person name="Butenko A."/>
            <person name="Hlavacova J."/>
            <person name="Kostygov A."/>
            <person name="Myskova J."/>
            <person name="Grybchuk D."/>
            <person name="Lestinova T."/>
            <person name="Votypka J."/>
            <person name="Volf P."/>
            <person name="Opperdoes F."/>
            <person name="Flegontov P."/>
            <person name="Lukes J."/>
            <person name="Yurchenko V."/>
        </authorList>
    </citation>
    <scope>NUCLEOTIDE SEQUENCE [LARGE SCALE GENOMIC DNA]</scope>
    <source>
        <strain evidence="14 15">ATCC 30220</strain>
    </source>
</reference>
<dbReference type="InterPro" id="IPR057470">
    <property type="entry name" value="Ig_CFAP65_7th"/>
</dbReference>
<feature type="domain" description="CFAP65 fourth Ig-like" evidence="10">
    <location>
        <begin position="354"/>
        <end position="452"/>
    </location>
</feature>
<keyword evidence="5" id="KW-0969">Cilium</keyword>
<dbReference type="InterPro" id="IPR052614">
    <property type="entry name" value="CFAP65"/>
</dbReference>
<evidence type="ECO:0000313" key="15">
    <source>
        <dbReference type="Proteomes" id="UP000038009"/>
    </source>
</evidence>
<evidence type="ECO:0000259" key="12">
    <source>
        <dbReference type="Pfam" id="PF25248"/>
    </source>
</evidence>
<dbReference type="Pfam" id="PF24291">
    <property type="entry name" value="Ig_CFAP65"/>
    <property type="match status" value="1"/>
</dbReference>
<evidence type="ECO:0000256" key="3">
    <source>
        <dbReference type="ARBA" id="ARBA00022490"/>
    </source>
</evidence>
<evidence type="ECO:0000256" key="6">
    <source>
        <dbReference type="ARBA" id="ARBA00023273"/>
    </source>
</evidence>
<dbReference type="Gene3D" id="2.60.40.10">
    <property type="entry name" value="Immunoglobulins"/>
    <property type="match status" value="6"/>
</dbReference>
<keyword evidence="15" id="KW-1185">Reference proteome</keyword>
<evidence type="ECO:0000259" key="11">
    <source>
        <dbReference type="Pfam" id="PF24816"/>
    </source>
</evidence>
<keyword evidence="6" id="KW-0966">Cell projection</keyword>
<dbReference type="SUPFAM" id="SSF49354">
    <property type="entry name" value="PapD-like"/>
    <property type="match status" value="1"/>
</dbReference>
<evidence type="ECO:0000313" key="14">
    <source>
        <dbReference type="EMBL" id="KPI88537.1"/>
    </source>
</evidence>
<dbReference type="InterPro" id="IPR056305">
    <property type="entry name" value="Ig_CFAP65_10th"/>
</dbReference>
<comment type="caution">
    <text evidence="14">The sequence shown here is derived from an EMBL/GenBank/DDBJ whole genome shotgun (WGS) entry which is preliminary data.</text>
</comment>
<organism evidence="14 15">
    <name type="scientific">Leptomonas seymouri</name>
    <dbReference type="NCBI Taxonomy" id="5684"/>
    <lineage>
        <taxon>Eukaryota</taxon>
        <taxon>Discoba</taxon>
        <taxon>Euglenozoa</taxon>
        <taxon>Kinetoplastea</taxon>
        <taxon>Metakinetoplastina</taxon>
        <taxon>Trypanosomatida</taxon>
        <taxon>Trypanosomatidae</taxon>
        <taxon>Leishmaniinae</taxon>
        <taxon>Leptomonas</taxon>
    </lineage>
</organism>
<dbReference type="PANTHER" id="PTHR46127:SF1">
    <property type="entry name" value="CILIA- AND FLAGELLA-ASSOCIATED PROTEIN 65"/>
    <property type="match status" value="1"/>
</dbReference>
<dbReference type="Pfam" id="PF24816">
    <property type="entry name" value="Ig_CFAP65__9th"/>
    <property type="match status" value="1"/>
</dbReference>
<keyword evidence="3" id="KW-0963">Cytoplasm</keyword>
<name>A0A0N0P7M7_LEPSE</name>
<dbReference type="Pfam" id="PF24507">
    <property type="entry name" value="Ig_CFAP65_4th"/>
    <property type="match status" value="1"/>
</dbReference>
<feature type="domain" description="HYDIN/VesB/CFA65-like Ig-like" evidence="8">
    <location>
        <begin position="119"/>
        <end position="191"/>
    </location>
</feature>
<evidence type="ECO:0000256" key="4">
    <source>
        <dbReference type="ARBA" id="ARBA00022846"/>
    </source>
</evidence>
<evidence type="ECO:0000259" key="10">
    <source>
        <dbReference type="Pfam" id="PF24507"/>
    </source>
</evidence>
<dbReference type="InterPro" id="IPR058536">
    <property type="entry name" value="Ig_CFAP65_4th"/>
</dbReference>
<gene>
    <name evidence="14" type="ORF">ABL78_2349</name>
</gene>
<dbReference type="Proteomes" id="UP000038009">
    <property type="component" value="Unassembled WGS sequence"/>
</dbReference>
<comment type="subcellular location">
    <subcellularLocation>
        <location evidence="1">Cell projection</location>
        <location evidence="1">Cilium</location>
        <location evidence="1">Flagellum</location>
    </subcellularLocation>
    <subcellularLocation>
        <location evidence="2">Cytoplasm</location>
    </subcellularLocation>
</comment>
<feature type="region of interest" description="Disordered" evidence="7">
    <location>
        <begin position="1503"/>
        <end position="1530"/>
    </location>
</feature>
<dbReference type="InterPro" id="IPR056344">
    <property type="entry name" value="Ig_CFAP65-like_9th"/>
</dbReference>
<dbReference type="InterPro" id="IPR013783">
    <property type="entry name" value="Ig-like_fold"/>
</dbReference>
<dbReference type="VEuPathDB" id="TriTrypDB:Lsey_0047_0180"/>
<dbReference type="Pfam" id="PF25248">
    <property type="entry name" value="Ig_CFAP65_8th"/>
    <property type="match status" value="1"/>
</dbReference>
<evidence type="ECO:0000259" key="13">
    <source>
        <dbReference type="Pfam" id="PF25249"/>
    </source>
</evidence>
<evidence type="ECO:0008006" key="16">
    <source>
        <dbReference type="Google" id="ProtNLM"/>
    </source>
</evidence>
<accession>A0A0N0P7M7</accession>
<evidence type="ECO:0000256" key="2">
    <source>
        <dbReference type="ARBA" id="ARBA00004496"/>
    </source>
</evidence>
<dbReference type="InterPro" id="IPR053879">
    <property type="entry name" value="HYDIN_VesB_CFA65-like_Ig"/>
</dbReference>
<dbReference type="OrthoDB" id="415597at2759"/>
<keyword evidence="4" id="KW-0282">Flagellum</keyword>